<sequence>MSDALFKHQRILKYTIDYSLAVSPSIRPTLPLLAITRYQMLHVFAISMKAIVVHSWHMECVRRVSAL</sequence>
<evidence type="ECO:0000313" key="2">
    <source>
        <dbReference type="Proteomes" id="UP000050794"/>
    </source>
</evidence>
<dbReference type="EMBL" id="UYWY01010396">
    <property type="protein sequence ID" value="VDM33664.1"/>
    <property type="molecule type" value="Genomic_DNA"/>
</dbReference>
<name>A0A183U953_TOXCA</name>
<dbReference type="AlphaFoldDB" id="A0A183U953"/>
<evidence type="ECO:0000313" key="1">
    <source>
        <dbReference type="EMBL" id="VDM33664.1"/>
    </source>
</evidence>
<organism evidence="2 3">
    <name type="scientific">Toxocara canis</name>
    <name type="common">Canine roundworm</name>
    <dbReference type="NCBI Taxonomy" id="6265"/>
    <lineage>
        <taxon>Eukaryota</taxon>
        <taxon>Metazoa</taxon>
        <taxon>Ecdysozoa</taxon>
        <taxon>Nematoda</taxon>
        <taxon>Chromadorea</taxon>
        <taxon>Rhabditida</taxon>
        <taxon>Spirurina</taxon>
        <taxon>Ascaridomorpha</taxon>
        <taxon>Ascaridoidea</taxon>
        <taxon>Toxocaridae</taxon>
        <taxon>Toxocara</taxon>
    </lineage>
</organism>
<accession>A0A183U953</accession>
<evidence type="ECO:0000313" key="3">
    <source>
        <dbReference type="WBParaSite" id="TCNE_0000502301-mRNA-1"/>
    </source>
</evidence>
<reference evidence="1 2" key="2">
    <citation type="submission" date="2018-11" db="EMBL/GenBank/DDBJ databases">
        <authorList>
            <consortium name="Pathogen Informatics"/>
        </authorList>
    </citation>
    <scope>NUCLEOTIDE SEQUENCE [LARGE SCALE GENOMIC DNA]</scope>
</reference>
<proteinExistence type="predicted"/>
<keyword evidence="2" id="KW-1185">Reference proteome</keyword>
<dbReference type="Proteomes" id="UP000050794">
    <property type="component" value="Unassembled WGS sequence"/>
</dbReference>
<protein>
    <submittedName>
        <fullName evidence="3">Ovule protein</fullName>
    </submittedName>
</protein>
<gene>
    <name evidence="1" type="ORF">TCNE_LOCUS5023</name>
</gene>
<reference evidence="3" key="1">
    <citation type="submission" date="2016-06" db="UniProtKB">
        <authorList>
            <consortium name="WormBaseParasite"/>
        </authorList>
    </citation>
    <scope>IDENTIFICATION</scope>
</reference>
<dbReference type="WBParaSite" id="TCNE_0000502301-mRNA-1">
    <property type="protein sequence ID" value="TCNE_0000502301-mRNA-1"/>
    <property type="gene ID" value="TCNE_0000502301"/>
</dbReference>